<feature type="compositionally biased region" description="Polar residues" evidence="1">
    <location>
        <begin position="267"/>
        <end position="282"/>
    </location>
</feature>
<dbReference type="STRING" id="436907.A7TQQ9"/>
<dbReference type="SUPFAM" id="SSF47459">
    <property type="entry name" value="HLH, helix-loop-helix DNA-binding domain"/>
    <property type="match status" value="1"/>
</dbReference>
<dbReference type="PhylomeDB" id="A7TQQ9"/>
<dbReference type="Pfam" id="PF00010">
    <property type="entry name" value="HLH"/>
    <property type="match status" value="1"/>
</dbReference>
<feature type="compositionally biased region" description="Low complexity" evidence="1">
    <location>
        <begin position="83"/>
        <end position="99"/>
    </location>
</feature>
<feature type="compositionally biased region" description="Low complexity" evidence="1">
    <location>
        <begin position="461"/>
        <end position="487"/>
    </location>
</feature>
<dbReference type="InterPro" id="IPR036638">
    <property type="entry name" value="HLH_DNA-bd_sf"/>
</dbReference>
<dbReference type="PROSITE" id="PS50888">
    <property type="entry name" value="BHLH"/>
    <property type="match status" value="1"/>
</dbReference>
<feature type="region of interest" description="Disordered" evidence="1">
    <location>
        <begin position="348"/>
        <end position="385"/>
    </location>
</feature>
<dbReference type="Proteomes" id="UP000000267">
    <property type="component" value="Unassembled WGS sequence"/>
</dbReference>
<protein>
    <recommendedName>
        <fullName evidence="2">BHLH domain-containing protein</fullName>
    </recommendedName>
</protein>
<dbReference type="HOGENOM" id="CLU_464769_0_0_1"/>
<keyword evidence="4" id="KW-1185">Reference proteome</keyword>
<dbReference type="InParanoid" id="A7TQQ9"/>
<evidence type="ECO:0000313" key="3">
    <source>
        <dbReference type="EMBL" id="EDO15404.1"/>
    </source>
</evidence>
<dbReference type="OMA" id="VRPDMVF"/>
<proteinExistence type="predicted"/>
<dbReference type="AlphaFoldDB" id="A7TQQ9"/>
<feature type="region of interest" description="Disordered" evidence="1">
    <location>
        <begin position="39"/>
        <end position="136"/>
    </location>
</feature>
<feature type="domain" description="BHLH" evidence="2">
    <location>
        <begin position="526"/>
        <end position="580"/>
    </location>
</feature>
<organism evidence="4">
    <name type="scientific">Vanderwaltozyma polyspora (strain ATCC 22028 / DSM 70294 / BCRC 21397 / CBS 2163 / NBRC 10782 / NRRL Y-8283 / UCD 57-17)</name>
    <name type="common">Kluyveromyces polysporus</name>
    <dbReference type="NCBI Taxonomy" id="436907"/>
    <lineage>
        <taxon>Eukaryota</taxon>
        <taxon>Fungi</taxon>
        <taxon>Dikarya</taxon>
        <taxon>Ascomycota</taxon>
        <taxon>Saccharomycotina</taxon>
        <taxon>Saccharomycetes</taxon>
        <taxon>Saccharomycetales</taxon>
        <taxon>Saccharomycetaceae</taxon>
        <taxon>Vanderwaltozyma</taxon>
    </lineage>
</organism>
<feature type="compositionally biased region" description="Low complexity" evidence="1">
    <location>
        <begin position="371"/>
        <end position="381"/>
    </location>
</feature>
<feature type="region of interest" description="Disordered" evidence="1">
    <location>
        <begin position="227"/>
        <end position="282"/>
    </location>
</feature>
<dbReference type="SMART" id="SM00353">
    <property type="entry name" value="HLH"/>
    <property type="match status" value="1"/>
</dbReference>
<evidence type="ECO:0000313" key="4">
    <source>
        <dbReference type="Proteomes" id="UP000000267"/>
    </source>
</evidence>
<feature type="compositionally biased region" description="Basic and acidic residues" evidence="1">
    <location>
        <begin position="359"/>
        <end position="370"/>
    </location>
</feature>
<dbReference type="OrthoDB" id="5344169at2759"/>
<feature type="region of interest" description="Disordered" evidence="1">
    <location>
        <begin position="461"/>
        <end position="497"/>
    </location>
</feature>
<dbReference type="eggNOG" id="ENOG502S1Z7">
    <property type="taxonomic scope" value="Eukaryota"/>
</dbReference>
<feature type="compositionally biased region" description="Polar residues" evidence="1">
    <location>
        <begin position="73"/>
        <end position="82"/>
    </location>
</feature>
<evidence type="ECO:0000256" key="1">
    <source>
        <dbReference type="SAM" id="MobiDB-lite"/>
    </source>
</evidence>
<dbReference type="InterPro" id="IPR011598">
    <property type="entry name" value="bHLH_dom"/>
</dbReference>
<dbReference type="GO" id="GO:0046983">
    <property type="term" value="F:protein dimerization activity"/>
    <property type="evidence" value="ECO:0007669"/>
    <property type="project" value="InterPro"/>
</dbReference>
<dbReference type="EMBL" id="DS480462">
    <property type="protein sequence ID" value="EDO15404.1"/>
    <property type="molecule type" value="Genomic_DNA"/>
</dbReference>
<feature type="compositionally biased region" description="Gly residues" evidence="1">
    <location>
        <begin position="113"/>
        <end position="123"/>
    </location>
</feature>
<dbReference type="RefSeq" id="XP_001643262.1">
    <property type="nucleotide sequence ID" value="XM_001643212.1"/>
</dbReference>
<feature type="compositionally biased region" description="Polar residues" evidence="1">
    <location>
        <begin position="243"/>
        <end position="258"/>
    </location>
</feature>
<evidence type="ECO:0000259" key="2">
    <source>
        <dbReference type="PROSITE" id="PS50888"/>
    </source>
</evidence>
<gene>
    <name evidence="3" type="ORF">Kpol_1063p15</name>
</gene>
<dbReference type="Gene3D" id="4.10.280.10">
    <property type="entry name" value="Helix-loop-helix DNA-binding domain"/>
    <property type="match status" value="1"/>
</dbReference>
<dbReference type="KEGG" id="vpo:Kpol_1063p15"/>
<feature type="region of interest" description="Disordered" evidence="1">
    <location>
        <begin position="406"/>
        <end position="428"/>
    </location>
</feature>
<feature type="compositionally biased region" description="Basic and acidic residues" evidence="1">
    <location>
        <begin position="42"/>
        <end position="71"/>
    </location>
</feature>
<reference evidence="3 4" key="1">
    <citation type="journal article" date="2007" name="Proc. Natl. Acad. Sci. U.S.A.">
        <title>Independent sorting-out of thousands of duplicated gene pairs in two yeast species descended from a whole-genome duplication.</title>
        <authorList>
            <person name="Scannell D.R."/>
            <person name="Frank A.C."/>
            <person name="Conant G.C."/>
            <person name="Byrne K.P."/>
            <person name="Woolfit M."/>
            <person name="Wolfe K.H."/>
        </authorList>
    </citation>
    <scope>NUCLEOTIDE SEQUENCE [LARGE SCALE GENOMIC DNA]</scope>
    <source>
        <strain evidence="4">ATCC 22028 / DSM 70294 / BCRC 21397 / CBS 2163 / NBRC 10782 / NRRL Y-8283 / UCD 57-17</strain>
    </source>
</reference>
<sequence>MTSKQSQELMFDIEATSQSILDQVDAYLQEAHFKHSSNISHVTHDTNGDRSSHTATPHDDEIINDSYEKNDSIVANTFNDSGNNSNRNNNNNNLHQQQQQHHHHHNHMTIPGSGPGYVSGSGSGSESIKAKSWSPKETTNVYLDSNEYNLLNHEHVNKNNQDVGYITNDMIFSPVIIPNQANGNSTNNNQSLHVSPYMNPMAPRSSSYNANSGLVDMNANTPFLRANNRKNSGATGIRRKHSNGNFSPLTSPAMTPLSSGKVVKSSPRISGMNSTSNSRRSYVEQLRNNTVKENLDNGNSTENANGWEDFLFKLPDSSIGNDNTDFLDLKVENSMKPTSLVADYPKVILPSHSNNSQEDGLKENKHDDNNNYKNDINSNGNHIRSNIDIPGQEIIDYPISNRLSKHDLNDENANDNDDNMRNDSGTGKVLRATESPVIRPRASHITNWKTRKLSQTKTDINNIKGNINNRNSTISGSSSSSNISTISADKKGHKGSLSNEFESEDAFVDNENGLTKVKTKEEEDIIKKNVHKVAEQGRRNRLNNALNDLKLLIPKELRDTVEIPSKATTVELACKYIRQLLADREGG</sequence>
<accession>A7TQQ9</accession>
<dbReference type="GeneID" id="5543471"/>
<name>A7TQQ9_VANPO</name>